<dbReference type="EMBL" id="WNTK01000006">
    <property type="protein sequence ID" value="KAG9480766.1"/>
    <property type="molecule type" value="Genomic_DNA"/>
</dbReference>
<comment type="caution">
    <text evidence="2">The sequence shown here is derived from an EMBL/GenBank/DDBJ whole genome shotgun (WGS) entry which is preliminary data.</text>
</comment>
<accession>A0A8J6F563</accession>
<keyword evidence="1" id="KW-0472">Membrane</keyword>
<keyword evidence="1" id="KW-0812">Transmembrane</keyword>
<sequence>MYVPGMTRLINLFLFIYTPHYLFAVLCTFFVLQRNIQKHDKKFFQQDLGAGLQAQLAGTQVLPPFCHQEPRFFCRYMFDDLEMKKSVHTVTMFYVFRTDTDYLWFLKKVEGFN</sequence>
<proteinExistence type="predicted"/>
<evidence type="ECO:0000313" key="2">
    <source>
        <dbReference type="EMBL" id="KAG9480766.1"/>
    </source>
</evidence>
<evidence type="ECO:0000256" key="1">
    <source>
        <dbReference type="SAM" id="Phobius"/>
    </source>
</evidence>
<protein>
    <submittedName>
        <fullName evidence="2">Uncharacterized protein</fullName>
    </submittedName>
</protein>
<organism evidence="2 3">
    <name type="scientific">Eleutherodactylus coqui</name>
    <name type="common">Puerto Rican coqui</name>
    <dbReference type="NCBI Taxonomy" id="57060"/>
    <lineage>
        <taxon>Eukaryota</taxon>
        <taxon>Metazoa</taxon>
        <taxon>Chordata</taxon>
        <taxon>Craniata</taxon>
        <taxon>Vertebrata</taxon>
        <taxon>Euteleostomi</taxon>
        <taxon>Amphibia</taxon>
        <taxon>Batrachia</taxon>
        <taxon>Anura</taxon>
        <taxon>Neobatrachia</taxon>
        <taxon>Hyloidea</taxon>
        <taxon>Eleutherodactylidae</taxon>
        <taxon>Eleutherodactylinae</taxon>
        <taxon>Eleutherodactylus</taxon>
        <taxon>Eleutherodactylus</taxon>
    </lineage>
</organism>
<dbReference type="AlphaFoldDB" id="A0A8J6F563"/>
<name>A0A8J6F563_ELECQ</name>
<dbReference type="Proteomes" id="UP000770717">
    <property type="component" value="Unassembled WGS sequence"/>
</dbReference>
<feature type="transmembrane region" description="Helical" evidence="1">
    <location>
        <begin position="12"/>
        <end position="32"/>
    </location>
</feature>
<keyword evidence="3" id="KW-1185">Reference proteome</keyword>
<reference evidence="2" key="1">
    <citation type="thesis" date="2020" institute="ProQuest LLC" country="789 East Eisenhower Parkway, Ann Arbor, MI, USA">
        <title>Comparative Genomics and Chromosome Evolution.</title>
        <authorList>
            <person name="Mudd A.B."/>
        </authorList>
    </citation>
    <scope>NUCLEOTIDE SEQUENCE</scope>
    <source>
        <strain evidence="2">HN-11 Male</strain>
        <tissue evidence="2">Kidney and liver</tissue>
    </source>
</reference>
<evidence type="ECO:0000313" key="3">
    <source>
        <dbReference type="Proteomes" id="UP000770717"/>
    </source>
</evidence>
<gene>
    <name evidence="2" type="ORF">GDO78_010173</name>
</gene>
<keyword evidence="1" id="KW-1133">Transmembrane helix</keyword>